<dbReference type="SMART" id="SM00579">
    <property type="entry name" value="FBD"/>
    <property type="match status" value="1"/>
</dbReference>
<comment type="caution">
    <text evidence="2">The sequence shown here is derived from an EMBL/GenBank/DDBJ whole genome shotgun (WGS) entry which is preliminary data.</text>
</comment>
<sequence length="103" mass="11942">MPLLYCLSQKQGYQADQPNPIWSELSLVPECLLTSLETVEWTNYEGTKEEKEVVEFILRNGLSLTKVTISSKPRRPNPEEKLEMIKELALSFRRLPICQLVFD</sequence>
<accession>A0A8S9PJY0</accession>
<dbReference type="Pfam" id="PF08387">
    <property type="entry name" value="FBD"/>
    <property type="match status" value="1"/>
</dbReference>
<dbReference type="InterPro" id="IPR006566">
    <property type="entry name" value="FBD"/>
</dbReference>
<gene>
    <name evidence="2" type="ORF">F2Q69_00002724</name>
</gene>
<organism evidence="2 3">
    <name type="scientific">Brassica cretica</name>
    <name type="common">Mustard</name>
    <dbReference type="NCBI Taxonomy" id="69181"/>
    <lineage>
        <taxon>Eukaryota</taxon>
        <taxon>Viridiplantae</taxon>
        <taxon>Streptophyta</taxon>
        <taxon>Embryophyta</taxon>
        <taxon>Tracheophyta</taxon>
        <taxon>Spermatophyta</taxon>
        <taxon>Magnoliopsida</taxon>
        <taxon>eudicotyledons</taxon>
        <taxon>Gunneridae</taxon>
        <taxon>Pentapetalae</taxon>
        <taxon>rosids</taxon>
        <taxon>malvids</taxon>
        <taxon>Brassicales</taxon>
        <taxon>Brassicaceae</taxon>
        <taxon>Brassiceae</taxon>
        <taxon>Brassica</taxon>
    </lineage>
</organism>
<dbReference type="EMBL" id="QGKX02001521">
    <property type="protein sequence ID" value="KAF3513872.1"/>
    <property type="molecule type" value="Genomic_DNA"/>
</dbReference>
<dbReference type="Proteomes" id="UP000712600">
    <property type="component" value="Unassembled WGS sequence"/>
</dbReference>
<proteinExistence type="predicted"/>
<evidence type="ECO:0000313" key="3">
    <source>
        <dbReference type="Proteomes" id="UP000712600"/>
    </source>
</evidence>
<protein>
    <recommendedName>
        <fullName evidence="1">FBD domain-containing protein</fullName>
    </recommendedName>
</protein>
<name>A0A8S9PJY0_BRACR</name>
<evidence type="ECO:0000259" key="1">
    <source>
        <dbReference type="SMART" id="SM00579"/>
    </source>
</evidence>
<evidence type="ECO:0000313" key="2">
    <source>
        <dbReference type="EMBL" id="KAF3513872.1"/>
    </source>
</evidence>
<dbReference type="AlphaFoldDB" id="A0A8S9PJY0"/>
<reference evidence="2" key="1">
    <citation type="submission" date="2019-12" db="EMBL/GenBank/DDBJ databases">
        <title>Genome sequencing and annotation of Brassica cretica.</title>
        <authorList>
            <person name="Studholme D.J."/>
            <person name="Sarris P."/>
        </authorList>
    </citation>
    <scope>NUCLEOTIDE SEQUENCE</scope>
    <source>
        <strain evidence="2">PFS-109/04</strain>
        <tissue evidence="2">Leaf</tissue>
    </source>
</reference>
<feature type="domain" description="FBD" evidence="1">
    <location>
        <begin position="30"/>
        <end position="103"/>
    </location>
</feature>